<keyword evidence="6 7" id="KW-1133">Transmembrane helix</keyword>
<keyword evidence="6 7" id="KW-0472">Membrane</keyword>
<dbReference type="Proteomes" id="UP000192418">
    <property type="component" value="Unassembled WGS sequence"/>
</dbReference>
<evidence type="ECO:0000256" key="6">
    <source>
        <dbReference type="HAMAP-Rule" id="MF_00479"/>
    </source>
</evidence>
<organism evidence="9 10">
    <name type="scientific">Desulfocicer vacuolatum DSM 3385</name>
    <dbReference type="NCBI Taxonomy" id="1121400"/>
    <lineage>
        <taxon>Bacteria</taxon>
        <taxon>Pseudomonadati</taxon>
        <taxon>Thermodesulfobacteriota</taxon>
        <taxon>Desulfobacteria</taxon>
        <taxon>Desulfobacterales</taxon>
        <taxon>Desulfobacteraceae</taxon>
        <taxon>Desulfocicer</taxon>
    </lineage>
</organism>
<reference evidence="9 10" key="1">
    <citation type="submission" date="2017-04" db="EMBL/GenBank/DDBJ databases">
        <authorList>
            <person name="Afonso C.L."/>
            <person name="Miller P.J."/>
            <person name="Scott M.A."/>
            <person name="Spackman E."/>
            <person name="Goraichik I."/>
            <person name="Dimitrov K.M."/>
            <person name="Suarez D.L."/>
            <person name="Swayne D.E."/>
        </authorList>
    </citation>
    <scope>NUCLEOTIDE SEQUENCE [LARGE SCALE GENOMIC DNA]</scope>
    <source>
        <strain evidence="9 10">DSM 3385</strain>
    </source>
</reference>
<dbReference type="PANTHER" id="PTHR36118:SF1">
    <property type="entry name" value="ION-TRANSLOCATING OXIDOREDUCTASE COMPLEX SUBUNIT G"/>
    <property type="match status" value="1"/>
</dbReference>
<evidence type="ECO:0000259" key="8">
    <source>
        <dbReference type="SMART" id="SM00900"/>
    </source>
</evidence>
<dbReference type="PIRSF" id="PIRSF006091">
    <property type="entry name" value="E_trnsport_RnfG"/>
    <property type="match status" value="1"/>
</dbReference>
<dbReference type="HAMAP" id="MF_00479">
    <property type="entry name" value="RsxG_RnfG"/>
    <property type="match status" value="1"/>
</dbReference>
<comment type="similarity">
    <text evidence="6">Belongs to the RnfG family.</text>
</comment>
<comment type="function">
    <text evidence="6">Part of a membrane-bound complex that couples electron transfer with translocation of ions across the membrane.</text>
</comment>
<keyword evidence="3 6" id="KW-0285">Flavoprotein</keyword>
<comment type="subunit">
    <text evidence="6">The complex is composed of six subunits: RnfA, RnfB, RnfC, RnfD, RnfE and RnfG.</text>
</comment>
<feature type="domain" description="FMN-binding" evidence="8">
    <location>
        <begin position="118"/>
        <end position="209"/>
    </location>
</feature>
<evidence type="ECO:0000256" key="2">
    <source>
        <dbReference type="ARBA" id="ARBA00022553"/>
    </source>
</evidence>
<dbReference type="EC" id="7.-.-.-" evidence="6"/>
<accession>A0A1W2D4K3</accession>
<keyword evidence="10" id="KW-1185">Reference proteome</keyword>
<comment type="cofactor">
    <cofactor evidence="6">
        <name>FMN</name>
        <dbReference type="ChEBI" id="CHEBI:58210"/>
    </cofactor>
</comment>
<dbReference type="RefSeq" id="WP_084070039.1">
    <property type="nucleotide sequence ID" value="NZ_FWXY01000015.1"/>
</dbReference>
<feature type="transmembrane region" description="Helical" evidence="7">
    <location>
        <begin position="20"/>
        <end position="41"/>
    </location>
</feature>
<dbReference type="EMBL" id="FWXY01000015">
    <property type="protein sequence ID" value="SMC92447.1"/>
    <property type="molecule type" value="Genomic_DNA"/>
</dbReference>
<evidence type="ECO:0000256" key="5">
    <source>
        <dbReference type="ARBA" id="ARBA00022982"/>
    </source>
</evidence>
<keyword evidence="6" id="KW-1278">Translocase</keyword>
<dbReference type="GO" id="GO:0005886">
    <property type="term" value="C:plasma membrane"/>
    <property type="evidence" value="ECO:0007669"/>
    <property type="project" value="UniProtKB-SubCell"/>
</dbReference>
<dbReference type="OrthoDB" id="9787579at2"/>
<evidence type="ECO:0000256" key="4">
    <source>
        <dbReference type="ARBA" id="ARBA00022643"/>
    </source>
</evidence>
<evidence type="ECO:0000256" key="3">
    <source>
        <dbReference type="ARBA" id="ARBA00022630"/>
    </source>
</evidence>
<sequence>MDDTTSEKRERFQNNNLLQAWLVLTLAFIFGISLAGVQAALGPKIEANKIKETMEKVPEVVLGLEAAQKLSESGEALNIQSRIIEVDKKDKKKFYTVYEARFQDNALAGWVAKAGGQGYADKIELLVGIDAQAENITGLFILDQKETPGLGNKISDTAWRNQFVDKPATSPLVVVKDKSQGPSNIDAISGATISSVAVCGIINQTVSDIGPTLTSTKKE</sequence>
<name>A0A1W2D4K3_9BACT</name>
<dbReference type="GO" id="GO:0010181">
    <property type="term" value="F:FMN binding"/>
    <property type="evidence" value="ECO:0007669"/>
    <property type="project" value="InterPro"/>
</dbReference>
<evidence type="ECO:0000256" key="7">
    <source>
        <dbReference type="SAM" id="Phobius"/>
    </source>
</evidence>
<evidence type="ECO:0000313" key="10">
    <source>
        <dbReference type="Proteomes" id="UP000192418"/>
    </source>
</evidence>
<keyword evidence="6 7" id="KW-0812">Transmembrane</keyword>
<dbReference type="InterPro" id="IPR010209">
    <property type="entry name" value="Ion_transpt_RnfG/RsxG"/>
</dbReference>
<gene>
    <name evidence="6" type="primary">rnfG</name>
    <name evidence="9" type="ORF">SAMN02746065_11563</name>
</gene>
<dbReference type="Pfam" id="PF04205">
    <property type="entry name" value="FMN_bind"/>
    <property type="match status" value="1"/>
</dbReference>
<dbReference type="SMART" id="SM00900">
    <property type="entry name" value="FMN_bind"/>
    <property type="match status" value="1"/>
</dbReference>
<keyword evidence="2 6" id="KW-0597">Phosphoprotein</keyword>
<keyword evidence="4 6" id="KW-0288">FMN</keyword>
<dbReference type="STRING" id="1121400.SAMN02746065_11563"/>
<evidence type="ECO:0000256" key="1">
    <source>
        <dbReference type="ARBA" id="ARBA00022448"/>
    </source>
</evidence>
<dbReference type="GO" id="GO:0022900">
    <property type="term" value="P:electron transport chain"/>
    <property type="evidence" value="ECO:0007669"/>
    <property type="project" value="UniProtKB-UniRule"/>
</dbReference>
<keyword evidence="5 6" id="KW-0249">Electron transport</keyword>
<dbReference type="AlphaFoldDB" id="A0A1W2D4K3"/>
<evidence type="ECO:0000313" key="9">
    <source>
        <dbReference type="EMBL" id="SMC92447.1"/>
    </source>
</evidence>
<keyword evidence="1 6" id="KW-0813">Transport</keyword>
<protein>
    <recommendedName>
        <fullName evidence="6">Ion-translocating oxidoreductase complex subunit G</fullName>
        <ecNumber evidence="6">7.-.-.-</ecNumber>
    </recommendedName>
    <alternativeName>
        <fullName evidence="6">Rnf electron transport complex subunit G</fullName>
    </alternativeName>
</protein>
<dbReference type="PANTHER" id="PTHR36118">
    <property type="entry name" value="ION-TRANSLOCATING OXIDOREDUCTASE COMPLEX SUBUNIT G"/>
    <property type="match status" value="1"/>
</dbReference>
<comment type="subcellular location">
    <subcellularLocation>
        <location evidence="6">Cell membrane</location>
        <topology evidence="6">Single-pass membrane protein</topology>
    </subcellularLocation>
</comment>
<proteinExistence type="inferred from homology"/>
<keyword evidence="6" id="KW-1003">Cell membrane</keyword>
<dbReference type="InterPro" id="IPR007329">
    <property type="entry name" value="FMN-bd"/>
</dbReference>
<dbReference type="GO" id="GO:0009055">
    <property type="term" value="F:electron transfer activity"/>
    <property type="evidence" value="ECO:0007669"/>
    <property type="project" value="InterPro"/>
</dbReference>
<feature type="modified residue" description="FMN phosphoryl threonine" evidence="6">
    <location>
        <position position="192"/>
    </location>
</feature>